<proteinExistence type="predicted"/>
<evidence type="ECO:0000313" key="3">
    <source>
        <dbReference type="Proteomes" id="UP000076490"/>
    </source>
</evidence>
<sequence length="86" mass="9173">MEIGITFRLKLFGSLMVILGIIAGIGSLDTGASTDMQEGGFSGRIFGLIVLVFMVSIGILMHGVAAVLERLDEKGEEHEHTASHTE</sequence>
<comment type="caution">
    <text evidence="2">The sequence shown here is derived from an EMBL/GenBank/DDBJ whole genome shotgun (WGS) entry which is preliminary data.</text>
</comment>
<reference evidence="2 3" key="1">
    <citation type="submission" date="2016-01" db="EMBL/GenBank/DDBJ databases">
        <title>Whole genome sequencing of Bhargavaea cecembensis T14.</title>
        <authorList>
            <person name="Hong K.W."/>
        </authorList>
    </citation>
    <scope>NUCLEOTIDE SEQUENCE [LARGE SCALE GENOMIC DNA]</scope>
    <source>
        <strain evidence="2 3">T14</strain>
    </source>
</reference>
<gene>
    <name evidence="2" type="ORF">AV656_12775</name>
</gene>
<accession>A0A163EXM2</accession>
<evidence type="ECO:0000313" key="2">
    <source>
        <dbReference type="EMBL" id="KZE37437.1"/>
    </source>
</evidence>
<feature type="transmembrane region" description="Helical" evidence="1">
    <location>
        <begin position="45"/>
        <end position="68"/>
    </location>
</feature>
<dbReference type="Proteomes" id="UP000076490">
    <property type="component" value="Unassembled WGS sequence"/>
</dbReference>
<keyword evidence="1" id="KW-1133">Transmembrane helix</keyword>
<dbReference type="EMBL" id="LQNT01000011">
    <property type="protein sequence ID" value="KZE37437.1"/>
    <property type="molecule type" value="Genomic_DNA"/>
</dbReference>
<name>A0A163EXM2_9BACL</name>
<keyword evidence="1" id="KW-0812">Transmembrane</keyword>
<organism evidence="2 3">
    <name type="scientific">Bhargavaea cecembensis</name>
    <dbReference type="NCBI Taxonomy" id="394098"/>
    <lineage>
        <taxon>Bacteria</taxon>
        <taxon>Bacillati</taxon>
        <taxon>Bacillota</taxon>
        <taxon>Bacilli</taxon>
        <taxon>Bacillales</taxon>
        <taxon>Caryophanaceae</taxon>
        <taxon>Bhargavaea</taxon>
    </lineage>
</organism>
<keyword evidence="1" id="KW-0472">Membrane</keyword>
<dbReference type="AlphaFoldDB" id="A0A163EXM2"/>
<dbReference type="RefSeq" id="WP_063182683.1">
    <property type="nucleotide sequence ID" value="NZ_LQNT01000011.1"/>
</dbReference>
<evidence type="ECO:0000256" key="1">
    <source>
        <dbReference type="SAM" id="Phobius"/>
    </source>
</evidence>
<protein>
    <submittedName>
        <fullName evidence="2">Uncharacterized protein</fullName>
    </submittedName>
</protein>
<feature type="transmembrane region" description="Helical" evidence="1">
    <location>
        <begin position="7"/>
        <end position="25"/>
    </location>
</feature>